<dbReference type="PANTHER" id="PTHR30250:SF30">
    <property type="entry name" value="LIPID III FLIPPASE"/>
    <property type="match status" value="1"/>
</dbReference>
<reference evidence="7" key="1">
    <citation type="book" date="2014" name="THE 24TH EUROPEAN CONGRESS OF CLINICAL MICROBIOLOGY AND INFECTIOUS DISEASES" publisher="ECCMID 2014" city="Barcelona, Spain">
        <title>Identification of resistance genes in three multidrug-resistant Bacteroides fragilis isolates by whole genome sequencing.</title>
        <editorList>
            <person name="Unknown"/>
            <person name="A."/>
        </editorList>
        <authorList>
            <person name="Sydenham T.V."/>
            <person name="Hasman H."/>
            <person name="Wang M."/>
            <person name="Soki J."/>
            <person name="Nagy E."/>
            <person name="Justesen U.S."/>
        </authorList>
    </citation>
    <scope>NUCLEOTIDE SEQUENCE</scope>
    <source>
        <strain evidence="7">DCMOUH0018B</strain>
    </source>
</reference>
<gene>
    <name evidence="7" type="ORF">EE52_0200560</name>
    <name evidence="8" type="ORF">O1422_08435</name>
</gene>
<dbReference type="GO" id="GO:0005886">
    <property type="term" value="C:plasma membrane"/>
    <property type="evidence" value="ECO:0007669"/>
    <property type="project" value="UniProtKB-SubCell"/>
</dbReference>
<feature type="transmembrane region" description="Helical" evidence="6">
    <location>
        <begin position="385"/>
        <end position="405"/>
    </location>
</feature>
<feature type="transmembrane region" description="Helical" evidence="6">
    <location>
        <begin position="352"/>
        <end position="373"/>
    </location>
</feature>
<feature type="transmembrane region" description="Helical" evidence="6">
    <location>
        <begin position="134"/>
        <end position="153"/>
    </location>
</feature>
<dbReference type="InterPro" id="IPR002797">
    <property type="entry name" value="Polysacc_synth"/>
</dbReference>
<dbReference type="EMBL" id="JMZZ02000029">
    <property type="protein sequence ID" value="KFX76573.1"/>
    <property type="molecule type" value="Genomic_DNA"/>
</dbReference>
<keyword evidence="2" id="KW-1003">Cell membrane</keyword>
<feature type="transmembrane region" description="Helical" evidence="6">
    <location>
        <begin position="100"/>
        <end position="122"/>
    </location>
</feature>
<dbReference type="Pfam" id="PF01943">
    <property type="entry name" value="Polysacc_synt"/>
    <property type="match status" value="1"/>
</dbReference>
<evidence type="ECO:0000256" key="4">
    <source>
        <dbReference type="ARBA" id="ARBA00022989"/>
    </source>
</evidence>
<accession>A0A0I9SDX6</accession>
<dbReference type="Proteomes" id="UP001075704">
    <property type="component" value="Unassembled WGS sequence"/>
</dbReference>
<feature type="transmembrane region" description="Helical" evidence="6">
    <location>
        <begin position="20"/>
        <end position="40"/>
    </location>
</feature>
<feature type="transmembrane region" description="Helical" evidence="6">
    <location>
        <begin position="191"/>
        <end position="211"/>
    </location>
</feature>
<protein>
    <submittedName>
        <fullName evidence="7">Flippase</fullName>
    </submittedName>
    <submittedName>
        <fullName evidence="8">O-antigen translocase</fullName>
    </submittedName>
</protein>
<comment type="subcellular location">
    <subcellularLocation>
        <location evidence="1">Cell membrane</location>
        <topology evidence="1">Multi-pass membrane protein</topology>
    </subcellularLocation>
</comment>
<name>A0A0I9SDX6_BACFG</name>
<keyword evidence="5 6" id="KW-0472">Membrane</keyword>
<organism evidence="7">
    <name type="scientific">Bacteroides fragilis</name>
    <dbReference type="NCBI Taxonomy" id="817"/>
    <lineage>
        <taxon>Bacteria</taxon>
        <taxon>Pseudomonadati</taxon>
        <taxon>Bacteroidota</taxon>
        <taxon>Bacteroidia</taxon>
        <taxon>Bacteroidales</taxon>
        <taxon>Bacteroidaceae</taxon>
        <taxon>Bacteroides</taxon>
    </lineage>
</organism>
<dbReference type="InterPro" id="IPR050833">
    <property type="entry name" value="Poly_Biosynth_Transport"/>
</dbReference>
<evidence type="ECO:0000256" key="2">
    <source>
        <dbReference type="ARBA" id="ARBA00022475"/>
    </source>
</evidence>
<evidence type="ECO:0000313" key="7">
    <source>
        <dbReference type="EMBL" id="KFX76573.1"/>
    </source>
</evidence>
<feature type="transmembrane region" description="Helical" evidence="6">
    <location>
        <begin position="411"/>
        <end position="430"/>
    </location>
</feature>
<reference evidence="8" key="3">
    <citation type="submission" date="2022-12" db="EMBL/GenBank/DDBJ databases">
        <title>Development of a Multilocus Sequence Typing Scheme for Bacteroides fragilis Based on Whole Genome Sequencing Data and Clinical Application.</title>
        <authorList>
            <person name="Nielsen F.D."/>
            <person name="Justesen U.S."/>
        </authorList>
    </citation>
    <scope>NUCLEOTIDE SEQUENCE</scope>
    <source>
        <strain evidence="8">BF_BC_ODE_DK_2015_2</strain>
    </source>
</reference>
<dbReference type="GO" id="GO:0009246">
    <property type="term" value="P:enterobacterial common antigen biosynthetic process"/>
    <property type="evidence" value="ECO:0007669"/>
    <property type="project" value="InterPro"/>
</dbReference>
<sequence length="435" mass="49730">MGALINKSLIFIKKAFQADIVKVFSLTAISTLVKMLTGLVSVKVVATIIGPSGIALLGQLNNFATIVMTMASGGINSGITKYVAEYKDSDDKVKDLLSTALRITVWCSLAVGLCMILLHRFLSTLIMLSPEYGYVFIIFGFTVFLYALNMMLTSVLNGYKEFKKYVSVNIVGSLLGLLFTLGFILTLGLRGALISAVTFQSVMFFVTLWMIRKLPWVSWGFFKRHIETDILKKYFRYTVMTLVTAATVPVSQMLLRGYVISEISPIEAGWWEGMNRISNMYLMIITSSFSVYYLPRLSEIQNKRELRSEIYKAYKLIIPMLLVGFSIVYFLRFWVIKILFTLDFLPMEQLFIWQLLGDFFKICSWLLAFLMIAKSMTRIFVTTEIIFALTFVALGLLFMHCNGIVGIVQAYVINYMLYMFTMFVLFRNFFYIKNE</sequence>
<dbReference type="PATRIC" id="fig|817.53.peg.111"/>
<evidence type="ECO:0000256" key="5">
    <source>
        <dbReference type="ARBA" id="ARBA00023136"/>
    </source>
</evidence>
<dbReference type="CDD" id="cd13125">
    <property type="entry name" value="MATE_like_10"/>
    <property type="match status" value="1"/>
</dbReference>
<dbReference type="RefSeq" id="WP_044299334.1">
    <property type="nucleotide sequence ID" value="NZ_CAEUHN010000019.1"/>
</dbReference>
<evidence type="ECO:0000256" key="6">
    <source>
        <dbReference type="SAM" id="Phobius"/>
    </source>
</evidence>
<dbReference type="EMBL" id="JAPUAC010000005">
    <property type="protein sequence ID" value="MCZ2654191.1"/>
    <property type="molecule type" value="Genomic_DNA"/>
</dbReference>
<feature type="transmembrane region" description="Helical" evidence="6">
    <location>
        <begin position="234"/>
        <end position="255"/>
    </location>
</feature>
<evidence type="ECO:0000313" key="8">
    <source>
        <dbReference type="EMBL" id="MCZ2654191.1"/>
    </source>
</evidence>
<reference evidence="7" key="2">
    <citation type="submission" date="2014-07" db="EMBL/GenBank/DDBJ databases">
        <title>Genetics and epidemiology of antimicrobial resistance in B. fragilis group.</title>
        <authorList>
            <person name="Sydenham T.V."/>
            <person name="Hasman H."/>
            <person name="Kemp M."/>
            <person name="Justesen U.S."/>
        </authorList>
    </citation>
    <scope>NUCLEOTIDE SEQUENCE [LARGE SCALE GENOMIC DNA]</scope>
    <source>
        <strain evidence="7">DCMOUH0018B</strain>
    </source>
</reference>
<feature type="transmembrane region" description="Helical" evidence="6">
    <location>
        <begin position="165"/>
        <end position="185"/>
    </location>
</feature>
<dbReference type="InterPro" id="IPR044550">
    <property type="entry name" value="WzxE"/>
</dbReference>
<keyword evidence="3 6" id="KW-0812">Transmembrane</keyword>
<comment type="caution">
    <text evidence="7">The sequence shown here is derived from an EMBL/GenBank/DDBJ whole genome shotgun (WGS) entry which is preliminary data.</text>
</comment>
<feature type="transmembrane region" description="Helical" evidence="6">
    <location>
        <begin position="60"/>
        <end position="79"/>
    </location>
</feature>
<evidence type="ECO:0000256" key="1">
    <source>
        <dbReference type="ARBA" id="ARBA00004651"/>
    </source>
</evidence>
<proteinExistence type="predicted"/>
<keyword evidence="4 6" id="KW-1133">Transmembrane helix</keyword>
<dbReference type="PANTHER" id="PTHR30250">
    <property type="entry name" value="PST FAMILY PREDICTED COLANIC ACID TRANSPORTER"/>
    <property type="match status" value="1"/>
</dbReference>
<dbReference type="AlphaFoldDB" id="A0A0I9SDX6"/>
<feature type="transmembrane region" description="Helical" evidence="6">
    <location>
        <begin position="277"/>
        <end position="295"/>
    </location>
</feature>
<evidence type="ECO:0000256" key="3">
    <source>
        <dbReference type="ARBA" id="ARBA00022692"/>
    </source>
</evidence>
<feature type="transmembrane region" description="Helical" evidence="6">
    <location>
        <begin position="316"/>
        <end position="340"/>
    </location>
</feature>